<dbReference type="PANTHER" id="PTHR47812:SF2">
    <property type="entry name" value="SMR (SMALL MUTS RELATED) DOMAIN-CONTAINING PROTEIN"/>
    <property type="match status" value="1"/>
</dbReference>
<gene>
    <name evidence="3" type="ORF">R1flu_010879</name>
</gene>
<name>A0ABD1ZAE0_9MARC</name>
<comment type="caution">
    <text evidence="3">The sequence shown here is derived from an EMBL/GenBank/DDBJ whole genome shotgun (WGS) entry which is preliminary data.</text>
</comment>
<feature type="compositionally biased region" description="Low complexity" evidence="1">
    <location>
        <begin position="163"/>
        <end position="180"/>
    </location>
</feature>
<dbReference type="InterPro" id="IPR002625">
    <property type="entry name" value="Smr_dom"/>
</dbReference>
<dbReference type="AlphaFoldDB" id="A0ABD1ZAE0"/>
<dbReference type="SMART" id="SM01162">
    <property type="entry name" value="DUF1771"/>
    <property type="match status" value="1"/>
</dbReference>
<evidence type="ECO:0000313" key="3">
    <source>
        <dbReference type="EMBL" id="KAL2643292.1"/>
    </source>
</evidence>
<feature type="compositionally biased region" description="Low complexity" evidence="1">
    <location>
        <begin position="109"/>
        <end position="122"/>
    </location>
</feature>
<feature type="compositionally biased region" description="Polar residues" evidence="1">
    <location>
        <begin position="30"/>
        <end position="44"/>
    </location>
</feature>
<feature type="region of interest" description="Disordered" evidence="1">
    <location>
        <begin position="1"/>
        <end position="181"/>
    </location>
</feature>
<dbReference type="EMBL" id="JBHFFA010000002">
    <property type="protein sequence ID" value="KAL2643292.1"/>
    <property type="molecule type" value="Genomic_DNA"/>
</dbReference>
<evidence type="ECO:0000313" key="4">
    <source>
        <dbReference type="Proteomes" id="UP001605036"/>
    </source>
</evidence>
<organism evidence="3 4">
    <name type="scientific">Riccia fluitans</name>
    <dbReference type="NCBI Taxonomy" id="41844"/>
    <lineage>
        <taxon>Eukaryota</taxon>
        <taxon>Viridiplantae</taxon>
        <taxon>Streptophyta</taxon>
        <taxon>Embryophyta</taxon>
        <taxon>Marchantiophyta</taxon>
        <taxon>Marchantiopsida</taxon>
        <taxon>Marchantiidae</taxon>
        <taxon>Marchantiales</taxon>
        <taxon>Ricciaceae</taxon>
        <taxon>Riccia</taxon>
    </lineage>
</organism>
<dbReference type="InterPro" id="IPR013899">
    <property type="entry name" value="DUF1771"/>
</dbReference>
<feature type="domain" description="Smr" evidence="2">
    <location>
        <begin position="453"/>
        <end position="574"/>
    </location>
</feature>
<feature type="compositionally biased region" description="Polar residues" evidence="1">
    <location>
        <begin position="75"/>
        <end position="92"/>
    </location>
</feature>
<feature type="compositionally biased region" description="Pro residues" evidence="1">
    <location>
        <begin position="63"/>
        <end position="72"/>
    </location>
</feature>
<dbReference type="Proteomes" id="UP001605036">
    <property type="component" value="Unassembled WGS sequence"/>
</dbReference>
<feature type="region of interest" description="Disordered" evidence="1">
    <location>
        <begin position="304"/>
        <end position="361"/>
    </location>
</feature>
<dbReference type="SMART" id="SM00463">
    <property type="entry name" value="SMR"/>
    <property type="match status" value="1"/>
</dbReference>
<feature type="compositionally biased region" description="Polar residues" evidence="1">
    <location>
        <begin position="123"/>
        <end position="143"/>
    </location>
</feature>
<proteinExistence type="predicted"/>
<dbReference type="Gene3D" id="3.30.1370.110">
    <property type="match status" value="1"/>
</dbReference>
<dbReference type="Pfam" id="PF08590">
    <property type="entry name" value="DUF1771"/>
    <property type="match status" value="1"/>
</dbReference>
<dbReference type="PROSITE" id="PS50828">
    <property type="entry name" value="SMR"/>
    <property type="match status" value="1"/>
</dbReference>
<sequence length="578" mass="61845">MEEEQQLGGGYGSGAGSHGDPGLGRAGGESHNTQNVHQQRSSAASAAVKVQGWSSLTRLHRNPSPPLDPFPPLATASSYSSKGSKNTKQVRQSPIILEDNYRRLPQHHSPGGFSSSGSSFSSNLQGQNPGALIQNGTAFSSNEKGAGADGVVGEKDERRSRRVGVSDSVSSSSDSFASNSGHVATRAAVRSAAGDRNLTGQFCRSLPVSSAASYNRQASEEANRCASVLPGSSGVAASGRELGASKHERTVELSADAEPFFPAVKRGSHDQALRQVAEEAEFSFLRNQNHSLDHSILHEDGAYENGESAVGGAPSFEPREPERPSVSDCRSSTGDAERDVNGEIGAPISSDQGRDGGDSTAASSAFLLPIEPEWEEEDLYLRYRSDALRTARERDRFARGASQAYLRGDHRRAKTMSKQALEKRLLAERLNADAANEILSQRNKDSRKDIWHIDLHGLHTGEAVSALENRLRYIESEMNSASQADLRGGSSFVPGTGHEVGETSNLRAQQDALKEKHTQSLITAPRELLVVTGVGVHSQGGPTLPFAVKNFLLNEGYQFIQSTPGSFSVRPKLRLPVS</sequence>
<keyword evidence="4" id="KW-1185">Reference proteome</keyword>
<feature type="compositionally biased region" description="Gly residues" evidence="1">
    <location>
        <begin position="7"/>
        <end position="27"/>
    </location>
</feature>
<dbReference type="PANTHER" id="PTHR47812">
    <property type="entry name" value="SMR (SMALL MUTS RELATED) DOMAIN-CONTAINING PROTEIN"/>
    <property type="match status" value="1"/>
</dbReference>
<accession>A0ABD1ZAE0</accession>
<protein>
    <recommendedName>
        <fullName evidence="2">Smr domain-containing protein</fullName>
    </recommendedName>
</protein>
<evidence type="ECO:0000256" key="1">
    <source>
        <dbReference type="SAM" id="MobiDB-lite"/>
    </source>
</evidence>
<dbReference type="SUPFAM" id="SSF160443">
    <property type="entry name" value="SMR domain-like"/>
    <property type="match status" value="1"/>
</dbReference>
<reference evidence="3 4" key="1">
    <citation type="submission" date="2024-09" db="EMBL/GenBank/DDBJ databases">
        <title>Chromosome-scale assembly of Riccia fluitans.</title>
        <authorList>
            <person name="Paukszto L."/>
            <person name="Sawicki J."/>
            <person name="Karawczyk K."/>
            <person name="Piernik-Szablinska J."/>
            <person name="Szczecinska M."/>
            <person name="Mazdziarz M."/>
        </authorList>
    </citation>
    <scope>NUCLEOTIDE SEQUENCE [LARGE SCALE GENOMIC DNA]</scope>
    <source>
        <strain evidence="3">Rf_01</strain>
        <tissue evidence="3">Aerial parts of the thallus</tissue>
    </source>
</reference>
<evidence type="ECO:0000259" key="2">
    <source>
        <dbReference type="PROSITE" id="PS50828"/>
    </source>
</evidence>
<dbReference type="InterPro" id="IPR036063">
    <property type="entry name" value="Smr_dom_sf"/>
</dbReference>